<comment type="cofactor">
    <cofactor evidence="1 13">
        <name>Mg(2+)</name>
        <dbReference type="ChEBI" id="CHEBI:18420"/>
    </cofactor>
</comment>
<dbReference type="FunFam" id="3.40.980.10:FF:000004">
    <property type="entry name" value="Molybdopterin molybdenumtransferase"/>
    <property type="match status" value="1"/>
</dbReference>
<dbReference type="Gene3D" id="3.40.980.10">
    <property type="entry name" value="MoaB/Mog-like domain"/>
    <property type="match status" value="1"/>
</dbReference>
<keyword evidence="11 13" id="KW-0501">Molybdenum cofactor biosynthesis</keyword>
<dbReference type="CDD" id="cd00887">
    <property type="entry name" value="MoeA"/>
    <property type="match status" value="1"/>
</dbReference>
<dbReference type="InterPro" id="IPR001453">
    <property type="entry name" value="MoaB/Mog_dom"/>
</dbReference>
<evidence type="ECO:0000256" key="9">
    <source>
        <dbReference type="ARBA" id="ARBA00022723"/>
    </source>
</evidence>
<dbReference type="GO" id="GO:0005829">
    <property type="term" value="C:cytosol"/>
    <property type="evidence" value="ECO:0007669"/>
    <property type="project" value="TreeGrafter"/>
</dbReference>
<dbReference type="SUPFAM" id="SSF63882">
    <property type="entry name" value="MoeA N-terminal region -like"/>
    <property type="match status" value="1"/>
</dbReference>
<dbReference type="AlphaFoldDB" id="K6ZBL1"/>
<reference evidence="16" key="1">
    <citation type="journal article" date="2014" name="Environ. Microbiol.">
        <title>Comparative genomics of the marine bacterial genus Glaciecola reveals the high degree of genomic diversity and genomic characteristic for cold adaptation.</title>
        <authorList>
            <person name="Qin Q.L."/>
            <person name="Xie B.B."/>
            <person name="Yu Y."/>
            <person name="Shu Y.L."/>
            <person name="Rong J.C."/>
            <person name="Zhang Y.J."/>
            <person name="Zhao D.L."/>
            <person name="Chen X.L."/>
            <person name="Zhang X.Y."/>
            <person name="Chen B."/>
            <person name="Zhou B.C."/>
            <person name="Zhang Y.Z."/>
        </authorList>
    </citation>
    <scope>NUCLEOTIDE SEQUENCE [LARGE SCALE GENOMIC DNA]</scope>
    <source>
        <strain evidence="16">ACAM 615</strain>
    </source>
</reference>
<comment type="pathway">
    <text evidence="3 13">Cofactor biosynthesis; molybdopterin biosynthesis.</text>
</comment>
<dbReference type="Pfam" id="PF03454">
    <property type="entry name" value="MoeA_C"/>
    <property type="match status" value="1"/>
</dbReference>
<accession>K6ZBL1</accession>
<evidence type="ECO:0000256" key="10">
    <source>
        <dbReference type="ARBA" id="ARBA00022842"/>
    </source>
</evidence>
<dbReference type="SUPFAM" id="SSF63867">
    <property type="entry name" value="MoeA C-terminal domain-like"/>
    <property type="match status" value="1"/>
</dbReference>
<dbReference type="NCBIfam" id="TIGR00177">
    <property type="entry name" value="molyb_syn"/>
    <property type="match status" value="1"/>
</dbReference>
<dbReference type="EC" id="2.10.1.1" evidence="5 13"/>
<evidence type="ECO:0000256" key="12">
    <source>
        <dbReference type="ARBA" id="ARBA00047317"/>
    </source>
</evidence>
<dbReference type="RefSeq" id="WP_006009531.1">
    <property type="nucleotide sequence ID" value="NZ_BAEQ01000016.1"/>
</dbReference>
<evidence type="ECO:0000256" key="5">
    <source>
        <dbReference type="ARBA" id="ARBA00013269"/>
    </source>
</evidence>
<feature type="domain" description="MoaB/Mog" evidence="14">
    <location>
        <begin position="184"/>
        <end position="321"/>
    </location>
</feature>
<dbReference type="Gene3D" id="3.90.105.10">
    <property type="entry name" value="Molybdopterin biosynthesis moea protein, domain 2"/>
    <property type="match status" value="1"/>
</dbReference>
<sequence>MSVSCDQPGLMSIEVAKAQISQLVNSVTQTEQIQLERALGRVLAEDIYSTIDVPGYDNSAMDGYAFRLQDLIELSTLTMVGKSFAGSPYLKHLSKGECVRIMTGAAVPDGSDTIMMQENAIAKGDQVSFTKIPKKGNDLRLAGENIKKNSLVSTIGKKLTASDIGLLSSLGCDLVRVYRKLKVAVFSTGDELMRAGDDYQAHKIYDGNRPAIIALLTKMHCEIIDFGIVADDKDELRKIVLQADAQADCVITSGGVSVGEADFVKEILAELGQIDFWKIAIKPGKPLAFGRLPNSIFFGLPGNPVSAFVIFNQIATDALKQMAGETVTFAHILPAVSVGELKKQPGRADYQRGKCYINQSGQLAVESSGAQGSGVFSSFANSNCYIVLETDRGHVQAGETVQIQLFDFTLL</sequence>
<comment type="caution">
    <text evidence="15">The sequence shown here is derived from an EMBL/GenBank/DDBJ whole genome shotgun (WGS) entry which is preliminary data.</text>
</comment>
<dbReference type="GO" id="GO:0006777">
    <property type="term" value="P:Mo-molybdopterin cofactor biosynthetic process"/>
    <property type="evidence" value="ECO:0007669"/>
    <property type="project" value="UniProtKB-UniRule"/>
</dbReference>
<dbReference type="Pfam" id="PF00994">
    <property type="entry name" value="MoCF_biosynth"/>
    <property type="match status" value="1"/>
</dbReference>
<name>K6ZBL1_9ALTE</name>
<comment type="catalytic activity">
    <reaction evidence="12">
        <text>adenylyl-molybdopterin + molybdate = Mo-molybdopterin + AMP + H(+)</text>
        <dbReference type="Rhea" id="RHEA:35047"/>
        <dbReference type="ChEBI" id="CHEBI:15378"/>
        <dbReference type="ChEBI" id="CHEBI:36264"/>
        <dbReference type="ChEBI" id="CHEBI:62727"/>
        <dbReference type="ChEBI" id="CHEBI:71302"/>
        <dbReference type="ChEBI" id="CHEBI:456215"/>
        <dbReference type="EC" id="2.10.1.1"/>
    </reaction>
</comment>
<evidence type="ECO:0000313" key="15">
    <source>
        <dbReference type="EMBL" id="GAC27752.1"/>
    </source>
</evidence>
<proteinExistence type="inferred from homology"/>
<keyword evidence="7 13" id="KW-0500">Molybdenum</keyword>
<evidence type="ECO:0000256" key="8">
    <source>
        <dbReference type="ARBA" id="ARBA00022679"/>
    </source>
</evidence>
<dbReference type="PANTHER" id="PTHR10192:SF5">
    <property type="entry name" value="GEPHYRIN"/>
    <property type="match status" value="1"/>
</dbReference>
<evidence type="ECO:0000256" key="7">
    <source>
        <dbReference type="ARBA" id="ARBA00022505"/>
    </source>
</evidence>
<evidence type="ECO:0000256" key="4">
    <source>
        <dbReference type="ARBA" id="ARBA00010763"/>
    </source>
</evidence>
<dbReference type="InterPro" id="IPR036688">
    <property type="entry name" value="MoeA_C_domain_IV_sf"/>
</dbReference>
<dbReference type="STRING" id="1121922.GCA_000428905_01395"/>
<evidence type="ECO:0000259" key="14">
    <source>
        <dbReference type="SMART" id="SM00852"/>
    </source>
</evidence>
<keyword evidence="16" id="KW-1185">Reference proteome</keyword>
<dbReference type="InterPro" id="IPR036425">
    <property type="entry name" value="MoaB/Mog-like_dom_sf"/>
</dbReference>
<dbReference type="OrthoDB" id="9804758at2"/>
<comment type="similarity">
    <text evidence="4 13">Belongs to the MoeA family.</text>
</comment>
<dbReference type="Gene3D" id="2.40.340.10">
    <property type="entry name" value="MoeA, C-terminal, domain IV"/>
    <property type="match status" value="1"/>
</dbReference>
<evidence type="ECO:0000256" key="6">
    <source>
        <dbReference type="ARBA" id="ARBA00021108"/>
    </source>
</evidence>
<evidence type="ECO:0000256" key="11">
    <source>
        <dbReference type="ARBA" id="ARBA00023150"/>
    </source>
</evidence>
<keyword evidence="8 13" id="KW-0808">Transferase</keyword>
<dbReference type="InterPro" id="IPR036135">
    <property type="entry name" value="MoeA_linker/N_sf"/>
</dbReference>
<dbReference type="InterPro" id="IPR005110">
    <property type="entry name" value="MoeA_linker/N"/>
</dbReference>
<dbReference type="InterPro" id="IPR038987">
    <property type="entry name" value="MoeA-like"/>
</dbReference>
<dbReference type="PROSITE" id="PS01079">
    <property type="entry name" value="MOCF_BIOSYNTHESIS_2"/>
    <property type="match status" value="1"/>
</dbReference>
<evidence type="ECO:0000256" key="13">
    <source>
        <dbReference type="RuleBase" id="RU365090"/>
    </source>
</evidence>
<dbReference type="Gene3D" id="2.170.190.11">
    <property type="entry name" value="Molybdopterin biosynthesis moea protein, domain 3"/>
    <property type="match status" value="1"/>
</dbReference>
<dbReference type="SUPFAM" id="SSF53218">
    <property type="entry name" value="Molybdenum cofactor biosynthesis proteins"/>
    <property type="match status" value="1"/>
</dbReference>
<gene>
    <name evidence="15" type="primary">moeA</name>
    <name evidence="15" type="ORF">GPAL_0872</name>
</gene>
<dbReference type="GO" id="GO:0061599">
    <property type="term" value="F:molybdopterin molybdotransferase activity"/>
    <property type="evidence" value="ECO:0007669"/>
    <property type="project" value="UniProtKB-UniRule"/>
</dbReference>
<dbReference type="UniPathway" id="UPA00344"/>
<comment type="function">
    <text evidence="2 13">Catalyzes the insertion of molybdate into adenylated molybdopterin with the concomitant release of AMP.</text>
</comment>
<evidence type="ECO:0000256" key="3">
    <source>
        <dbReference type="ARBA" id="ARBA00005046"/>
    </source>
</evidence>
<dbReference type="FunFam" id="2.40.340.10:FF:000003">
    <property type="entry name" value="Molybdopterin molybdenumtransferase"/>
    <property type="match status" value="1"/>
</dbReference>
<evidence type="ECO:0000256" key="2">
    <source>
        <dbReference type="ARBA" id="ARBA00002901"/>
    </source>
</evidence>
<evidence type="ECO:0000256" key="1">
    <source>
        <dbReference type="ARBA" id="ARBA00001946"/>
    </source>
</evidence>
<keyword evidence="9 13" id="KW-0479">Metal-binding</keyword>
<dbReference type="InterPro" id="IPR008284">
    <property type="entry name" value="MoCF_biosynth_CS"/>
</dbReference>
<dbReference type="NCBIfam" id="NF045515">
    <property type="entry name" value="Glp_gephyrin"/>
    <property type="match status" value="1"/>
</dbReference>
<dbReference type="GO" id="GO:0046872">
    <property type="term" value="F:metal ion binding"/>
    <property type="evidence" value="ECO:0007669"/>
    <property type="project" value="UniProtKB-UniRule"/>
</dbReference>
<keyword evidence="10 13" id="KW-0460">Magnesium</keyword>
<organism evidence="15 16">
    <name type="scientific">Brumicola pallidula DSM 14239 = ACAM 615</name>
    <dbReference type="NCBI Taxonomy" id="1121922"/>
    <lineage>
        <taxon>Bacteria</taxon>
        <taxon>Pseudomonadati</taxon>
        <taxon>Pseudomonadota</taxon>
        <taxon>Gammaproteobacteria</taxon>
        <taxon>Alteromonadales</taxon>
        <taxon>Alteromonadaceae</taxon>
        <taxon>Brumicola</taxon>
    </lineage>
</organism>
<dbReference type="PANTHER" id="PTHR10192">
    <property type="entry name" value="MOLYBDOPTERIN BIOSYNTHESIS PROTEIN"/>
    <property type="match status" value="1"/>
</dbReference>
<dbReference type="EMBL" id="BAEQ01000016">
    <property type="protein sequence ID" value="GAC27752.1"/>
    <property type="molecule type" value="Genomic_DNA"/>
</dbReference>
<dbReference type="Proteomes" id="UP000006251">
    <property type="component" value="Unassembled WGS sequence"/>
</dbReference>
<evidence type="ECO:0000313" key="16">
    <source>
        <dbReference type="Proteomes" id="UP000006251"/>
    </source>
</evidence>
<dbReference type="Pfam" id="PF03453">
    <property type="entry name" value="MoeA_N"/>
    <property type="match status" value="1"/>
</dbReference>
<dbReference type="InterPro" id="IPR005111">
    <property type="entry name" value="MoeA_C_domain_IV"/>
</dbReference>
<dbReference type="SMART" id="SM00852">
    <property type="entry name" value="MoCF_biosynth"/>
    <property type="match status" value="1"/>
</dbReference>
<protein>
    <recommendedName>
        <fullName evidence="6 13">Molybdopterin molybdenumtransferase</fullName>
        <ecNumber evidence="5 13">2.10.1.1</ecNumber>
    </recommendedName>
</protein>